<dbReference type="InterPro" id="IPR057286">
    <property type="entry name" value="PUA_NSUN2"/>
</dbReference>
<feature type="binding site" evidence="6">
    <location>
        <position position="14"/>
    </location>
    <ligand>
        <name>S-adenosyl-L-methionine</name>
        <dbReference type="ChEBI" id="CHEBI:59789"/>
    </ligand>
</feature>
<keyword evidence="10" id="KW-1185">Reference proteome</keyword>
<keyword evidence="4 6" id="KW-0949">S-adenosyl-L-methionine</keyword>
<dbReference type="Pfam" id="PF01189">
    <property type="entry name" value="Methyltr_RsmB-F"/>
    <property type="match status" value="1"/>
</dbReference>
<evidence type="ECO:0000313" key="10">
    <source>
        <dbReference type="Proteomes" id="UP000288716"/>
    </source>
</evidence>
<dbReference type="GO" id="GO:0005737">
    <property type="term" value="C:cytoplasm"/>
    <property type="evidence" value="ECO:0007669"/>
    <property type="project" value="TreeGrafter"/>
</dbReference>
<dbReference type="Gene3D" id="3.40.50.150">
    <property type="entry name" value="Vaccinia Virus protein VP39"/>
    <property type="match status" value="1"/>
</dbReference>
<feature type="active site" description="Nucleophile" evidence="6">
    <location>
        <position position="120"/>
    </location>
</feature>
<dbReference type="InterPro" id="IPR023267">
    <property type="entry name" value="RCMT"/>
</dbReference>
<dbReference type="Pfam" id="PF25376">
    <property type="entry name" value="Pre-PUA_NSUN2"/>
    <property type="match status" value="1"/>
</dbReference>
<feature type="domain" description="SAM-dependent MTase RsmB/NOP-type" evidence="8">
    <location>
        <begin position="1"/>
        <end position="226"/>
    </location>
</feature>
<accession>A0A443SCZ9</accession>
<evidence type="ECO:0000256" key="1">
    <source>
        <dbReference type="ARBA" id="ARBA00007494"/>
    </source>
</evidence>
<feature type="region of interest" description="Disordered" evidence="7">
    <location>
        <begin position="452"/>
        <end position="495"/>
    </location>
</feature>
<evidence type="ECO:0000313" key="9">
    <source>
        <dbReference type="EMBL" id="RWS25402.1"/>
    </source>
</evidence>
<feature type="binding site" evidence="6">
    <location>
        <position position="67"/>
    </location>
    <ligand>
        <name>S-adenosyl-L-methionine</name>
        <dbReference type="ChEBI" id="CHEBI:59789"/>
    </ligand>
</feature>
<dbReference type="SUPFAM" id="SSF53335">
    <property type="entry name" value="S-adenosyl-L-methionine-dependent methyltransferases"/>
    <property type="match status" value="1"/>
</dbReference>
<keyword evidence="2 6" id="KW-0489">Methyltransferase</keyword>
<dbReference type="GO" id="GO:0030488">
    <property type="term" value="P:tRNA methylation"/>
    <property type="evidence" value="ECO:0007669"/>
    <property type="project" value="TreeGrafter"/>
</dbReference>
<dbReference type="PRINTS" id="PR02008">
    <property type="entry name" value="RCMTFAMILY"/>
</dbReference>
<comment type="caution">
    <text evidence="6">Lacks conserved residue(s) required for the propagation of feature annotation.</text>
</comment>
<dbReference type="InterPro" id="IPR029063">
    <property type="entry name" value="SAM-dependent_MTases_sf"/>
</dbReference>
<dbReference type="PANTHER" id="PTHR22808:SF1">
    <property type="entry name" value="RNA CYTOSINE-C(5)-METHYLTRANSFERASE NSUN2-RELATED"/>
    <property type="match status" value="1"/>
</dbReference>
<keyword evidence="5 6" id="KW-0694">RNA-binding</keyword>
<dbReference type="AlphaFoldDB" id="A0A443SCZ9"/>
<evidence type="ECO:0000256" key="7">
    <source>
        <dbReference type="SAM" id="MobiDB-lite"/>
    </source>
</evidence>
<evidence type="ECO:0000256" key="4">
    <source>
        <dbReference type="ARBA" id="ARBA00022691"/>
    </source>
</evidence>
<dbReference type="VEuPathDB" id="VectorBase:LDEU006638"/>
<protein>
    <submittedName>
        <fullName evidence="9">tRNA (Cytosine(34)-C(5))-methyltransferase-like protein</fullName>
    </submittedName>
</protein>
<dbReference type="InterPro" id="IPR049560">
    <property type="entry name" value="MeTrfase_RsmB-F_NOP2_cat"/>
</dbReference>
<dbReference type="GO" id="GO:0000049">
    <property type="term" value="F:tRNA binding"/>
    <property type="evidence" value="ECO:0007669"/>
    <property type="project" value="TreeGrafter"/>
</dbReference>
<reference evidence="9 10" key="1">
    <citation type="journal article" date="2018" name="Gigascience">
        <title>Genomes of trombidid mites reveal novel predicted allergens and laterally-transferred genes associated with secondary metabolism.</title>
        <authorList>
            <person name="Dong X."/>
            <person name="Chaisiri K."/>
            <person name="Xia D."/>
            <person name="Armstrong S.D."/>
            <person name="Fang Y."/>
            <person name="Donnelly M.J."/>
            <person name="Kadowaki T."/>
            <person name="McGarry J.W."/>
            <person name="Darby A.C."/>
            <person name="Makepeace B.L."/>
        </authorList>
    </citation>
    <scope>NUCLEOTIDE SEQUENCE [LARGE SCALE GENOMIC DNA]</scope>
    <source>
        <strain evidence="9">UoL-UT</strain>
    </source>
</reference>
<evidence type="ECO:0000256" key="6">
    <source>
        <dbReference type="PROSITE-ProRule" id="PRU01023"/>
    </source>
</evidence>
<dbReference type="Proteomes" id="UP000288716">
    <property type="component" value="Unassembled WGS sequence"/>
</dbReference>
<dbReference type="PANTHER" id="PTHR22808">
    <property type="entry name" value="NCL1 YEAST -RELATED NOL1/NOP2/FMU SUN DOMAIN-CONTAINING"/>
    <property type="match status" value="1"/>
</dbReference>
<dbReference type="GO" id="GO:0005634">
    <property type="term" value="C:nucleus"/>
    <property type="evidence" value="ECO:0007669"/>
    <property type="project" value="TreeGrafter"/>
</dbReference>
<dbReference type="STRING" id="299467.A0A443SCZ9"/>
<dbReference type="Pfam" id="PF25378">
    <property type="entry name" value="PUA_NSUN2"/>
    <property type="match status" value="1"/>
</dbReference>
<sequence>ESVNLKKGVVIANDVDNRRCYMLVHQSKRLHSPSFVIVNHDAGNIPNFHREVDGVKTKVKFDRILCDAPCSGDGTIRKNYDVWVKWSVANGNNFHGIQTRIAKRSLELLAKDGIMVYSTCSMNPMENESVIASLLNMSEGGLELINVEENVKGLQYIPGLKHWKVMQGNMKVVNSLDDVEKGFTTQIREPLFPPKNVDDLNLDRCIRILPHHQDTGAFFVAAIRKKVDSMPWEKSEIANGNEKTVPPKKKLKGFKEDPFFFFDGSEDEWLKIKEFYKISDQFPANQLMHRSENGKKRNIYFMTEAAKNIIIQNQGIRFINGGVRLFSRIDDKVCGCSYRITQDGLNCLFPYLNPESIVELDIAELELIMMNESVLNEKLRVETQEKLSTLPSGCCVLIHRRIISTENGEQEMLLPFCGWKGKTTLRPYIMRTERMHFLRLCGFETESLEEKERKRFMERQEKRLQRQNQREDEEKNDNEANEVNEDCDTSVLTAS</sequence>
<dbReference type="GO" id="GO:0016428">
    <property type="term" value="F:tRNA (cytidine-5-)-methyltransferase activity"/>
    <property type="evidence" value="ECO:0007669"/>
    <property type="project" value="TreeGrafter"/>
</dbReference>
<evidence type="ECO:0000259" key="8">
    <source>
        <dbReference type="PROSITE" id="PS51686"/>
    </source>
</evidence>
<dbReference type="InterPro" id="IPR001678">
    <property type="entry name" value="MeTrfase_RsmB-F_NOP2_dom"/>
</dbReference>
<dbReference type="PROSITE" id="PS51686">
    <property type="entry name" value="SAM_MT_RSMB_NOP"/>
    <property type="match status" value="1"/>
</dbReference>
<proteinExistence type="inferred from homology"/>
<dbReference type="InterPro" id="IPR018314">
    <property type="entry name" value="RsmB/NOL1/NOP2-like_CS"/>
</dbReference>
<dbReference type="PROSITE" id="PS01153">
    <property type="entry name" value="NOL1_NOP2_SUN"/>
    <property type="match status" value="1"/>
</dbReference>
<keyword evidence="3 6" id="KW-0808">Transferase</keyword>
<feature type="non-terminal residue" evidence="9">
    <location>
        <position position="1"/>
    </location>
</feature>
<feature type="binding site" evidence="6">
    <location>
        <position position="41"/>
    </location>
    <ligand>
        <name>S-adenosyl-L-methionine</name>
        <dbReference type="ChEBI" id="CHEBI:59789"/>
    </ligand>
</feature>
<evidence type="ECO:0000256" key="5">
    <source>
        <dbReference type="ARBA" id="ARBA00022884"/>
    </source>
</evidence>
<feature type="compositionally biased region" description="Acidic residues" evidence="7">
    <location>
        <begin position="474"/>
        <end position="488"/>
    </location>
</feature>
<dbReference type="EMBL" id="NCKV01003742">
    <property type="protein sequence ID" value="RWS25402.1"/>
    <property type="molecule type" value="Genomic_DNA"/>
</dbReference>
<comment type="similarity">
    <text evidence="1 6">Belongs to the class I-like SAM-binding methyltransferase superfamily. RsmB/NOP family.</text>
</comment>
<gene>
    <name evidence="9" type="ORF">B4U80_00192</name>
</gene>
<feature type="compositionally biased region" description="Basic and acidic residues" evidence="7">
    <location>
        <begin position="452"/>
        <end position="473"/>
    </location>
</feature>
<evidence type="ECO:0000256" key="3">
    <source>
        <dbReference type="ARBA" id="ARBA00022679"/>
    </source>
</evidence>
<evidence type="ECO:0000256" key="2">
    <source>
        <dbReference type="ARBA" id="ARBA00022603"/>
    </source>
</evidence>
<dbReference type="OrthoDB" id="6093671at2759"/>
<dbReference type="InterPro" id="IPR057285">
    <property type="entry name" value="Pre-PUA_NSUN2"/>
</dbReference>
<organism evidence="9 10">
    <name type="scientific">Leptotrombidium deliense</name>
    <dbReference type="NCBI Taxonomy" id="299467"/>
    <lineage>
        <taxon>Eukaryota</taxon>
        <taxon>Metazoa</taxon>
        <taxon>Ecdysozoa</taxon>
        <taxon>Arthropoda</taxon>
        <taxon>Chelicerata</taxon>
        <taxon>Arachnida</taxon>
        <taxon>Acari</taxon>
        <taxon>Acariformes</taxon>
        <taxon>Trombidiformes</taxon>
        <taxon>Prostigmata</taxon>
        <taxon>Anystina</taxon>
        <taxon>Parasitengona</taxon>
        <taxon>Trombiculoidea</taxon>
        <taxon>Trombiculidae</taxon>
        <taxon>Leptotrombidium</taxon>
    </lineage>
</organism>
<name>A0A443SCZ9_9ACAR</name>
<comment type="caution">
    <text evidence="9">The sequence shown here is derived from an EMBL/GenBank/DDBJ whole genome shotgun (WGS) entry which is preliminary data.</text>
</comment>